<evidence type="ECO:0000313" key="29">
    <source>
        <dbReference type="Proteomes" id="UP000030745"/>
    </source>
</evidence>
<organism evidence="28 29">
    <name type="scientific">Saprolegnia parasitica (strain CBS 223.65)</name>
    <dbReference type="NCBI Taxonomy" id="695850"/>
    <lineage>
        <taxon>Eukaryota</taxon>
        <taxon>Sar</taxon>
        <taxon>Stramenopiles</taxon>
        <taxon>Oomycota</taxon>
        <taxon>Saprolegniomycetes</taxon>
        <taxon>Saprolegniales</taxon>
        <taxon>Saprolegniaceae</taxon>
        <taxon>Saprolegnia</taxon>
    </lineage>
</organism>
<dbReference type="InterPro" id="IPR052187">
    <property type="entry name" value="MFSD1"/>
</dbReference>
<feature type="transmembrane region" description="Helical" evidence="25">
    <location>
        <begin position="743"/>
        <end position="767"/>
    </location>
</feature>
<dbReference type="GeneID" id="24126747"/>
<evidence type="ECO:0000259" key="27">
    <source>
        <dbReference type="PROSITE" id="PS50850"/>
    </source>
</evidence>
<dbReference type="VEuPathDB" id="FungiDB:SPRG_04290"/>
<feature type="transmembrane region" description="Helical" evidence="25">
    <location>
        <begin position="1065"/>
        <end position="1086"/>
    </location>
</feature>
<evidence type="ECO:0000256" key="13">
    <source>
        <dbReference type="ARBA" id="ARBA00044893"/>
    </source>
</evidence>
<dbReference type="InterPro" id="IPR011701">
    <property type="entry name" value="MFS"/>
</dbReference>
<comment type="subunit">
    <text evidence="24">Homodimer. Interacts with lysosomal protein GLMP (via lumenal domain); the interaction starts while both proteins are still in the endoplasmic reticulum and is required for stabilization of MFSD1 in lysosomes but has no direct effect on its targeting to lysosomes or transporter activity.</text>
</comment>
<comment type="catalytic activity">
    <reaction evidence="14">
        <text>L-aspartyl-L-lysine(out) = L-aspartyl-L-lysine(in)</text>
        <dbReference type="Rhea" id="RHEA:79411"/>
        <dbReference type="ChEBI" id="CHEBI:229953"/>
    </reaction>
</comment>
<feature type="chain" id="PRO_5001638990" description="Lysosomal dipeptide transporter MFSD1" evidence="26">
    <location>
        <begin position="24"/>
        <end position="1213"/>
    </location>
</feature>
<comment type="catalytic activity">
    <reaction evidence="9">
        <text>L-histidyl-glycine(out) = L-histidyl-glycine(in)</text>
        <dbReference type="Rhea" id="RHEA:79395"/>
        <dbReference type="ChEBI" id="CHEBI:229957"/>
    </reaction>
</comment>
<protein>
    <recommendedName>
        <fullName evidence="21">Lysosomal dipeptide transporter MFSD1</fullName>
    </recommendedName>
    <alternativeName>
        <fullName evidence="22">Major facilitator superfamily domain-containing protein 1</fullName>
    </alternativeName>
</protein>
<keyword evidence="5 25" id="KW-1133">Transmembrane helix</keyword>
<accession>A0A067CXB2</accession>
<sequence>MSRFAAFAAIFYILFVDITGSFATKDSIKGVSEEMFNPSNRYSQSYILSFVQALVTNNPLPMNATTVLPPGAASLLYLDATDPSNHSTLGFNRDGCLQPLSSDHIYTSSYVARVLPLMLDGQSWHSINLTADWVLVDCSFQGRTLGDTTAFKVHVVDRQFSRLTSIFLQTMMIGHPLQQWSAACGTATISTMDLSTVRWQDGALTSSQEATYDVMVGTEFPYVDYPFDYVRLLNPASRSGAWEAVIVATGEPVTISGSTGTYRYSPRTQGRYSYFVWQLPTNPISYLSNIQWVNVVYTVDSWAWVRYILDMGISLILTTDTVVGVIASFNIYRTQRIVWIPDVYPGIQAEIMLRSLLLVAICVTTDWWHLFEYCMVKYTARQSWGYTEFVLDAVVRSDLQVLFLALFQLIASLLGLRLHVALLLAIYFGCYTSCDAIITAWPLQAEAASAWLYHNYLLNTLVANGGMDMWAYHENYETSWAVMAAQLVWFLLALAIATSYVVLAVVQTGYTRRRRANVVSDSGSIDGLSSISGPSSRHLSFTLIKSSFKAAFDANRVFKMNVKATEATIFERHVRRDQMTTFGLVAPLTDHVIIDDVVHASRSLVWLLGFVLLADDVLLFIEDVPKLWLNALLARDVFAIYGYKLNETKDSIAPLPERISAVSLPRLRSKTCVCLQLPKTTKAQLKQLQTIQLSWLLDRARRSVLALSSLFVLGSTYCYDNPGALKTQLQQHFGRIPRAEFEFYFNLSYSLYSVPNVLLPFFGGVLIDTYGVSIMALLLASLILAGQVVTALGSSFENIYLLLAGRVLFGLGGETMWVAQTTFVTHWFSPMELGFAIGINNCVATLGTLLNDVLSPWIAAAFDVTFALWTGSFVCVFSLVATILLVRLEARVPSRKAPPAASVRLWDLRHFSLGFWLIAALYIVVYACTGPFTNVAGSVLLERNYFVEPPMHCRRCGLGAYTNRTCETLAPSCPQSPPCAWPLPQLASNCSIVSAFDQFKCKKGPPYLQDDQINCDATAWRHGPLTHTYCSKKIDATAKATAMMAITPLVSAVFSPLSGSLVDSLGARAGLGLAADVAIAASHLLVRYTTSDVALALILSGIGQSLFAAAMWSGIPLVVAPRYVSTAFGAITSLSNVGLATVPLIVAQVYSRHQHYLPSVANVFVVLSACGVVLGLCLLVADAAVLGRVLSRRELAEDSASTERLLDATDLDL</sequence>
<comment type="subcellular location">
    <subcellularLocation>
        <location evidence="1">Lysosome membrane</location>
        <topology evidence="1">Multi-pass membrane protein</topology>
    </subcellularLocation>
</comment>
<evidence type="ECO:0000256" key="17">
    <source>
        <dbReference type="ARBA" id="ARBA00044903"/>
    </source>
</evidence>
<dbReference type="InterPro" id="IPR036259">
    <property type="entry name" value="MFS_trans_sf"/>
</dbReference>
<comment type="catalytic activity">
    <reaction evidence="18">
        <text>L-histidyl-L-alpha-amino acid(out) = L-histidyl-L-alpha-amino acid(in)</text>
        <dbReference type="Rhea" id="RHEA:79379"/>
        <dbReference type="ChEBI" id="CHEBI:229964"/>
    </reaction>
</comment>
<keyword evidence="7" id="KW-0458">Lysosome</keyword>
<gene>
    <name evidence="28" type="ORF">SPRG_04290</name>
</gene>
<comment type="catalytic activity">
    <reaction evidence="10">
        <text>L-alpha-aminoacyl-L-arginine(out) = L-alpha-aminoacyl-L-arginine(in)</text>
        <dbReference type="Rhea" id="RHEA:79367"/>
        <dbReference type="ChEBI" id="CHEBI:229968"/>
    </reaction>
</comment>
<evidence type="ECO:0000256" key="11">
    <source>
        <dbReference type="ARBA" id="ARBA00044884"/>
    </source>
</evidence>
<evidence type="ECO:0000256" key="25">
    <source>
        <dbReference type="SAM" id="Phobius"/>
    </source>
</evidence>
<dbReference type="RefSeq" id="XP_012198277.1">
    <property type="nucleotide sequence ID" value="XM_012342887.1"/>
</dbReference>
<evidence type="ECO:0000256" key="15">
    <source>
        <dbReference type="ARBA" id="ARBA00044899"/>
    </source>
</evidence>
<keyword evidence="26" id="KW-0732">Signal</keyword>
<keyword evidence="3" id="KW-0813">Transport</keyword>
<comment type="catalytic activity">
    <reaction evidence="15">
        <text>L-arginyl-L-alpha-amino acid(out) = L-arginyl-L-alpha-amino acid(in)</text>
        <dbReference type="Rhea" id="RHEA:79371"/>
        <dbReference type="ChEBI" id="CHEBI:84315"/>
    </reaction>
</comment>
<evidence type="ECO:0000256" key="5">
    <source>
        <dbReference type="ARBA" id="ARBA00022989"/>
    </source>
</evidence>
<dbReference type="Proteomes" id="UP000030745">
    <property type="component" value="Unassembled WGS sequence"/>
</dbReference>
<dbReference type="Gene3D" id="1.20.1250.20">
    <property type="entry name" value="MFS general substrate transporter like domains"/>
    <property type="match status" value="2"/>
</dbReference>
<comment type="catalytic activity">
    <reaction evidence="19">
        <text>L-alanyl-L-lysine(out) = L-alanyl-L-lysine(in)</text>
        <dbReference type="Rhea" id="RHEA:79415"/>
        <dbReference type="ChEBI" id="CHEBI:192470"/>
    </reaction>
</comment>
<evidence type="ECO:0000256" key="18">
    <source>
        <dbReference type="ARBA" id="ARBA00044912"/>
    </source>
</evidence>
<evidence type="ECO:0000256" key="1">
    <source>
        <dbReference type="ARBA" id="ARBA00004155"/>
    </source>
</evidence>
<feature type="transmembrane region" description="Helical" evidence="25">
    <location>
        <begin position="1093"/>
        <end position="1115"/>
    </location>
</feature>
<feature type="transmembrane region" description="Helical" evidence="25">
    <location>
        <begin position="1127"/>
        <end position="1147"/>
    </location>
</feature>
<feature type="transmembrane region" description="Helical" evidence="25">
    <location>
        <begin position="799"/>
        <end position="819"/>
    </location>
</feature>
<feature type="transmembrane region" description="Helical" evidence="25">
    <location>
        <begin position="1159"/>
        <end position="1181"/>
    </location>
</feature>
<evidence type="ECO:0000313" key="28">
    <source>
        <dbReference type="EMBL" id="KDO31151.1"/>
    </source>
</evidence>
<dbReference type="KEGG" id="spar:SPRG_04290"/>
<evidence type="ECO:0000256" key="3">
    <source>
        <dbReference type="ARBA" id="ARBA00022448"/>
    </source>
</evidence>
<evidence type="ECO:0000256" key="20">
    <source>
        <dbReference type="ARBA" id="ARBA00044924"/>
    </source>
</evidence>
<feature type="transmembrane region" description="Helical" evidence="25">
    <location>
        <begin position="908"/>
        <end position="928"/>
    </location>
</feature>
<evidence type="ECO:0000256" key="9">
    <source>
        <dbReference type="ARBA" id="ARBA00044878"/>
    </source>
</evidence>
<comment type="function">
    <text evidence="23">Lysosomal dipeptide uniporter that selectively exports lysine, arginine or histidine-containing dipeptides with a net positive charge from the lysosome lumen into the cytosol. Could play a role in a specific type of protein O-glycosylation indirectly regulating macrophages migration and tissue invasion. Also essential for liver homeostasis.</text>
</comment>
<name>A0A067CXB2_SAPPC</name>
<evidence type="ECO:0000256" key="2">
    <source>
        <dbReference type="ARBA" id="ARBA00008335"/>
    </source>
</evidence>
<evidence type="ECO:0000256" key="16">
    <source>
        <dbReference type="ARBA" id="ARBA00044900"/>
    </source>
</evidence>
<dbReference type="SUPFAM" id="SSF103473">
    <property type="entry name" value="MFS general substrate transporter"/>
    <property type="match status" value="2"/>
</dbReference>
<evidence type="ECO:0000256" key="10">
    <source>
        <dbReference type="ARBA" id="ARBA00044881"/>
    </source>
</evidence>
<dbReference type="PANTHER" id="PTHR23512:SF3">
    <property type="entry name" value="MAJOR FACILITATOR SUPERFAMILY DOMAIN-CONTAINING PROTEIN 1"/>
    <property type="match status" value="1"/>
</dbReference>
<comment type="catalytic activity">
    <reaction evidence="17">
        <text>L-arginyl-glycine(out) = L-arginyl-glycine(in)</text>
        <dbReference type="Rhea" id="RHEA:79391"/>
        <dbReference type="ChEBI" id="CHEBI:229955"/>
    </reaction>
</comment>
<evidence type="ECO:0000256" key="12">
    <source>
        <dbReference type="ARBA" id="ARBA00044891"/>
    </source>
</evidence>
<keyword evidence="6 25" id="KW-0472">Membrane</keyword>
<keyword evidence="29" id="KW-1185">Reference proteome</keyword>
<dbReference type="InterPro" id="IPR020846">
    <property type="entry name" value="MFS_dom"/>
</dbReference>
<dbReference type="PROSITE" id="PS50850">
    <property type="entry name" value="MFS"/>
    <property type="match status" value="1"/>
</dbReference>
<dbReference type="AlphaFoldDB" id="A0A067CXB2"/>
<comment type="catalytic activity">
    <reaction evidence="11">
        <text>L-alpha-aminoacyl-L-histidine(out) = L-alpha-aminoacyl-L-histidine(in)</text>
        <dbReference type="Rhea" id="RHEA:79375"/>
        <dbReference type="ChEBI" id="CHEBI:229967"/>
    </reaction>
</comment>
<dbReference type="EMBL" id="KK583199">
    <property type="protein sequence ID" value="KDO31151.1"/>
    <property type="molecule type" value="Genomic_DNA"/>
</dbReference>
<feature type="transmembrane region" description="Helical" evidence="25">
    <location>
        <begin position="773"/>
        <end position="792"/>
    </location>
</feature>
<proteinExistence type="inferred from homology"/>
<dbReference type="GO" id="GO:0022857">
    <property type="term" value="F:transmembrane transporter activity"/>
    <property type="evidence" value="ECO:0007669"/>
    <property type="project" value="InterPro"/>
</dbReference>
<dbReference type="GO" id="GO:0005765">
    <property type="term" value="C:lysosomal membrane"/>
    <property type="evidence" value="ECO:0007669"/>
    <property type="project" value="UniProtKB-SubCell"/>
</dbReference>
<dbReference type="OrthoDB" id="424834at2759"/>
<feature type="transmembrane region" description="Helical" evidence="25">
    <location>
        <begin position="480"/>
        <end position="506"/>
    </location>
</feature>
<evidence type="ECO:0000256" key="22">
    <source>
        <dbReference type="ARBA" id="ARBA00045018"/>
    </source>
</evidence>
<evidence type="ECO:0000256" key="19">
    <source>
        <dbReference type="ARBA" id="ARBA00044919"/>
    </source>
</evidence>
<reference evidence="28 29" key="1">
    <citation type="journal article" date="2013" name="PLoS Genet.">
        <title>Distinctive expansion of potential virulence genes in the genome of the oomycete fish pathogen Saprolegnia parasitica.</title>
        <authorList>
            <person name="Jiang R.H."/>
            <person name="de Bruijn I."/>
            <person name="Haas B.J."/>
            <person name="Belmonte R."/>
            <person name="Lobach L."/>
            <person name="Christie J."/>
            <person name="van den Ackerveken G."/>
            <person name="Bottin A."/>
            <person name="Bulone V."/>
            <person name="Diaz-Moreno S.M."/>
            <person name="Dumas B."/>
            <person name="Fan L."/>
            <person name="Gaulin E."/>
            <person name="Govers F."/>
            <person name="Grenville-Briggs L.J."/>
            <person name="Horner N.R."/>
            <person name="Levin J.Z."/>
            <person name="Mammella M."/>
            <person name="Meijer H.J."/>
            <person name="Morris P."/>
            <person name="Nusbaum C."/>
            <person name="Oome S."/>
            <person name="Phillips A.J."/>
            <person name="van Rooyen D."/>
            <person name="Rzeszutek E."/>
            <person name="Saraiva M."/>
            <person name="Secombes C.J."/>
            <person name="Seidl M.F."/>
            <person name="Snel B."/>
            <person name="Stassen J.H."/>
            <person name="Sykes S."/>
            <person name="Tripathy S."/>
            <person name="van den Berg H."/>
            <person name="Vega-Arreguin J.C."/>
            <person name="Wawra S."/>
            <person name="Young S.K."/>
            <person name="Zeng Q."/>
            <person name="Dieguez-Uribeondo J."/>
            <person name="Russ C."/>
            <person name="Tyler B.M."/>
            <person name="van West P."/>
        </authorList>
    </citation>
    <scope>NUCLEOTIDE SEQUENCE [LARGE SCALE GENOMIC DNA]</scope>
    <source>
        <strain evidence="28 29">CBS 223.65</strain>
    </source>
</reference>
<evidence type="ECO:0000256" key="4">
    <source>
        <dbReference type="ARBA" id="ARBA00022692"/>
    </source>
</evidence>
<comment type="catalytic activity">
    <reaction evidence="20">
        <text>L-lysyl-glycine(out) = L-lysyl-glycine(in)</text>
        <dbReference type="Rhea" id="RHEA:79407"/>
        <dbReference type="ChEBI" id="CHEBI:191202"/>
    </reaction>
</comment>
<keyword evidence="4 25" id="KW-0812">Transmembrane</keyword>
<feature type="transmembrane region" description="Helical" evidence="25">
    <location>
        <begin position="866"/>
        <end position="888"/>
    </location>
</feature>
<evidence type="ECO:0000256" key="7">
    <source>
        <dbReference type="ARBA" id="ARBA00023228"/>
    </source>
</evidence>
<evidence type="ECO:0000256" key="21">
    <source>
        <dbReference type="ARBA" id="ARBA00044985"/>
    </source>
</evidence>
<dbReference type="PANTHER" id="PTHR23512">
    <property type="entry name" value="MAJOR FACILITATOR SUPERFAMILY DOMAIN-CONTAINING PROTEIN 1"/>
    <property type="match status" value="1"/>
</dbReference>
<comment type="catalytic activity">
    <reaction evidence="12">
        <text>L-lysyl-L-alpha-amino acid(out) = L-lysyl-L-alpha-amino acid(in)</text>
        <dbReference type="Rhea" id="RHEA:79387"/>
        <dbReference type="ChEBI" id="CHEBI:229965"/>
    </reaction>
</comment>
<feature type="signal peptide" evidence="26">
    <location>
        <begin position="1"/>
        <end position="23"/>
    </location>
</feature>
<evidence type="ECO:0000256" key="24">
    <source>
        <dbReference type="ARBA" id="ARBA00046376"/>
    </source>
</evidence>
<evidence type="ECO:0000256" key="8">
    <source>
        <dbReference type="ARBA" id="ARBA00044876"/>
    </source>
</evidence>
<dbReference type="Pfam" id="PF07690">
    <property type="entry name" value="MFS_1"/>
    <property type="match status" value="2"/>
</dbReference>
<comment type="catalytic activity">
    <reaction evidence="8">
        <text>L-lysyl-L-alanine(out) = L-lysyl-L-alanine(in)</text>
        <dbReference type="Rhea" id="RHEA:79399"/>
        <dbReference type="ChEBI" id="CHEBI:229954"/>
    </reaction>
</comment>
<comment type="catalytic activity">
    <reaction evidence="13">
        <text>L-alpha-aminoacyl-L-lysine(out) = L-alpha-aminoacyl-L-lysine(in)</text>
        <dbReference type="Rhea" id="RHEA:79383"/>
        <dbReference type="ChEBI" id="CHEBI:229966"/>
    </reaction>
</comment>
<evidence type="ECO:0000256" key="14">
    <source>
        <dbReference type="ARBA" id="ARBA00044898"/>
    </source>
</evidence>
<evidence type="ECO:0000256" key="26">
    <source>
        <dbReference type="SAM" id="SignalP"/>
    </source>
</evidence>
<evidence type="ECO:0000256" key="6">
    <source>
        <dbReference type="ARBA" id="ARBA00023136"/>
    </source>
</evidence>
<comment type="similarity">
    <text evidence="2">Belongs to the major facilitator superfamily.</text>
</comment>
<comment type="catalytic activity">
    <reaction evidence="16">
        <text>L-lysyl-L-lysine(out) = L-lysyl-L-lysine(in)</text>
        <dbReference type="Rhea" id="RHEA:79403"/>
        <dbReference type="ChEBI" id="CHEBI:229956"/>
    </reaction>
</comment>
<feature type="domain" description="Major facilitator superfamily (MFS) profile" evidence="27">
    <location>
        <begin position="687"/>
        <end position="1186"/>
    </location>
</feature>
<evidence type="ECO:0000256" key="23">
    <source>
        <dbReference type="ARBA" id="ARBA00045709"/>
    </source>
</evidence>